<dbReference type="Gene3D" id="3.40.630.10">
    <property type="entry name" value="Zn peptidases"/>
    <property type="match status" value="1"/>
</dbReference>
<dbReference type="Pfam" id="PF00246">
    <property type="entry name" value="Peptidase_M14"/>
    <property type="match status" value="1"/>
</dbReference>
<evidence type="ECO:0000256" key="3">
    <source>
        <dbReference type="SAM" id="SignalP"/>
    </source>
</evidence>
<protein>
    <submittedName>
        <fullName evidence="5">Zinc carboxypeptidase</fullName>
    </submittedName>
</protein>
<proteinExistence type="inferred from homology"/>
<comment type="similarity">
    <text evidence="2">Belongs to the peptidase M14 family.</text>
</comment>
<dbReference type="GO" id="GO:0008270">
    <property type="term" value="F:zinc ion binding"/>
    <property type="evidence" value="ECO:0007669"/>
    <property type="project" value="InterPro"/>
</dbReference>
<feature type="signal peptide" evidence="3">
    <location>
        <begin position="1"/>
        <end position="20"/>
    </location>
</feature>
<dbReference type="SUPFAM" id="SSF52317">
    <property type="entry name" value="Class I glutamine amidotransferase-like"/>
    <property type="match status" value="1"/>
</dbReference>
<keyword evidence="5" id="KW-0645">Protease</keyword>
<keyword evidence="3" id="KW-0732">Signal</keyword>
<dbReference type="PANTHER" id="PTHR11705">
    <property type="entry name" value="PROTEASE FAMILY M14 CARBOXYPEPTIDASE A,B"/>
    <property type="match status" value="1"/>
</dbReference>
<name>A0A4Q0PAP2_9FLAO</name>
<dbReference type="AlphaFoldDB" id="A0A4Q0PAP2"/>
<dbReference type="RefSeq" id="WP_128757134.1">
    <property type="nucleotide sequence ID" value="NZ_QOVM01000002.1"/>
</dbReference>
<evidence type="ECO:0000259" key="4">
    <source>
        <dbReference type="Pfam" id="PF00246"/>
    </source>
</evidence>
<dbReference type="PANTHER" id="PTHR11705:SF145">
    <property type="entry name" value="PEPTIDASE M14 CARBOXYPEPTIDASE A DOMAIN-CONTAINING PROTEIN"/>
    <property type="match status" value="1"/>
</dbReference>
<dbReference type="GO" id="GO:0006508">
    <property type="term" value="P:proteolysis"/>
    <property type="evidence" value="ECO:0007669"/>
    <property type="project" value="InterPro"/>
</dbReference>
<dbReference type="CDD" id="cd06238">
    <property type="entry name" value="M14-like"/>
    <property type="match status" value="1"/>
</dbReference>
<organism evidence="5 6">
    <name type="scientific">Leeuwenhoekiella aequorea</name>
    <dbReference type="NCBI Taxonomy" id="283736"/>
    <lineage>
        <taxon>Bacteria</taxon>
        <taxon>Pseudomonadati</taxon>
        <taxon>Bacteroidota</taxon>
        <taxon>Flavobacteriia</taxon>
        <taxon>Flavobacteriales</taxon>
        <taxon>Flavobacteriaceae</taxon>
        <taxon>Leeuwenhoekiella</taxon>
    </lineage>
</organism>
<evidence type="ECO:0000313" key="6">
    <source>
        <dbReference type="Proteomes" id="UP000289238"/>
    </source>
</evidence>
<dbReference type="Proteomes" id="UP000289238">
    <property type="component" value="Unassembled WGS sequence"/>
</dbReference>
<gene>
    <name evidence="5" type="ORF">DSM00_1236</name>
</gene>
<keyword evidence="5" id="KW-0121">Carboxypeptidase</keyword>
<evidence type="ECO:0000313" key="5">
    <source>
        <dbReference type="EMBL" id="RXG23621.1"/>
    </source>
</evidence>
<reference evidence="5 6" key="1">
    <citation type="submission" date="2018-07" db="EMBL/GenBank/DDBJ databases">
        <title>Leeuwenhoekiella genomics.</title>
        <authorList>
            <person name="Tahon G."/>
            <person name="Willems A."/>
        </authorList>
    </citation>
    <scope>NUCLEOTIDE SEQUENCE [LARGE SCALE GENOMIC DNA]</scope>
    <source>
        <strain evidence="5 6">LMG 22550</strain>
    </source>
</reference>
<dbReference type="OrthoDB" id="9758209at2"/>
<keyword evidence="5" id="KW-0378">Hydrolase</keyword>
<sequence length="840" mass="94843">MQQHLLNLFILFFSYTFCNAQVSNPTLDYYLPDDVTYDSAIPKPQDILGYVPGTWHVSHDLLLNYMEKMADASPRITIERRGLTFEGRPLVLLTITSPENHANISTIKKQHLALTDANAQSLNTDTMPIVTYQGMSIHGNEASGSNAGLLAVYYLAAAQGPKIDSMLKNTVILFDPSFNPDGLQRFSYWANTNKNVSLTADPQDREYDEVWPGGRSNHYWFDLNRDWLPAQLPESQARIKTFHDWHPNILTDHHEMGSNSSFFFQPGIPSRTHPLTPKLNQELTAEIGTYHAKAFDKIGSFYYTEEDYDDFYYGKGSTFPDINGSIGILFEQASSRGHLQETDNGVLTFPFTVRNQFTAFLSTIEAAQAMRTKLLNYQRDFYSNSRNEIAKDAYIFGSKTDPARATLLAQLLERHQIEIYRAKEDYKSKNVEFNTATSYVVPKNQKHSRLLNAMFEKRTTFEDSLFYDISAWSFPLAFNLDFSDAAPTSITGTKVDSVKFEQPLTLARSDYAYLMPWSNYYAPKALNKILNKGIRAKVAMQPFTLAGKKYDYGTILIPVQGQSLNADNLNAFLDSAAKDSHLSIDAVKTGSTQGIDLGSRQFEALQPLKIALLVGEGISSLDAGEIWHLLDTRFDVSISKIDTRNLDRTDLSRYTTLIMPGSWGSSITEESSEKINTWVRNGGTLLGFKNSAKWLKRQGLIDFSTKDTENPAENVTFEQRRDFNGAQVIGGAIFEAKLDRSHPIAFGYDSKTINLFRDTTLFIEADATSYKNPIQYTEEPLVSGYISPINLEAIKETRPFVHQSAGRGDVLIFTDNTNFRAFWYGTNKLMMNALFFSKTM</sequence>
<evidence type="ECO:0000256" key="2">
    <source>
        <dbReference type="ARBA" id="ARBA00005988"/>
    </source>
</evidence>
<keyword evidence="6" id="KW-1185">Reference proteome</keyword>
<evidence type="ECO:0000256" key="1">
    <source>
        <dbReference type="ARBA" id="ARBA00001947"/>
    </source>
</evidence>
<dbReference type="CDD" id="cd03143">
    <property type="entry name" value="A4_beta-galactosidase_middle_domain"/>
    <property type="match status" value="1"/>
</dbReference>
<feature type="chain" id="PRO_5020576843" evidence="3">
    <location>
        <begin position="21"/>
        <end position="840"/>
    </location>
</feature>
<dbReference type="SUPFAM" id="SSF53187">
    <property type="entry name" value="Zn-dependent exopeptidases"/>
    <property type="match status" value="1"/>
</dbReference>
<dbReference type="InterPro" id="IPR000834">
    <property type="entry name" value="Peptidase_M14"/>
</dbReference>
<dbReference type="GO" id="GO:0004181">
    <property type="term" value="F:metallocarboxypeptidase activity"/>
    <property type="evidence" value="ECO:0007669"/>
    <property type="project" value="InterPro"/>
</dbReference>
<comment type="cofactor">
    <cofactor evidence="1">
        <name>Zn(2+)</name>
        <dbReference type="ChEBI" id="CHEBI:29105"/>
    </cofactor>
</comment>
<accession>A0A4Q0PAP2</accession>
<dbReference type="EMBL" id="QOVM01000002">
    <property type="protein sequence ID" value="RXG23621.1"/>
    <property type="molecule type" value="Genomic_DNA"/>
</dbReference>
<dbReference type="InterPro" id="IPR029062">
    <property type="entry name" value="Class_I_gatase-like"/>
</dbReference>
<feature type="domain" description="Peptidase M14" evidence="4">
    <location>
        <begin position="63"/>
        <end position="307"/>
    </location>
</feature>
<dbReference type="GO" id="GO:0005615">
    <property type="term" value="C:extracellular space"/>
    <property type="evidence" value="ECO:0007669"/>
    <property type="project" value="TreeGrafter"/>
</dbReference>
<comment type="caution">
    <text evidence="5">The sequence shown here is derived from an EMBL/GenBank/DDBJ whole genome shotgun (WGS) entry which is preliminary data.</text>
</comment>